<dbReference type="GO" id="GO:0003700">
    <property type="term" value="F:DNA-binding transcription factor activity"/>
    <property type="evidence" value="ECO:0007669"/>
    <property type="project" value="InterPro"/>
</dbReference>
<gene>
    <name evidence="5" type="ORF">ATL45_2463</name>
    <name evidence="6" type="ORF">SAMN05421805_119142</name>
</gene>
<evidence type="ECO:0000256" key="1">
    <source>
        <dbReference type="ARBA" id="ARBA00023015"/>
    </source>
</evidence>
<dbReference type="Gene3D" id="1.10.10.10">
    <property type="entry name" value="Winged helix-like DNA-binding domain superfamily/Winged helix DNA-binding domain"/>
    <property type="match status" value="1"/>
</dbReference>
<evidence type="ECO:0000313" key="5">
    <source>
        <dbReference type="EMBL" id="RKT84158.1"/>
    </source>
</evidence>
<dbReference type="InterPro" id="IPR050679">
    <property type="entry name" value="Bact_HTH_transcr_reg"/>
</dbReference>
<dbReference type="InterPro" id="IPR011663">
    <property type="entry name" value="UTRA"/>
</dbReference>
<dbReference type="GO" id="GO:0045892">
    <property type="term" value="P:negative regulation of DNA-templated transcription"/>
    <property type="evidence" value="ECO:0007669"/>
    <property type="project" value="TreeGrafter"/>
</dbReference>
<sequence length="270" mass="29637">MSTETSGFVPIRDRIADSIRAAIRSGELAPGASLPSLSAISKEWEVAKATAEAALAVLREEGLVIAGGRGRPAQVRRPPERIKLPAGMGQAMKDLVRLPEAERAQNGALEMTTGASVRDVEFAAVYTEAQASDELAQDFGIDAGAPLVRREYSMVDKQTGIYTSWSVSYIPRVLIESNPDLLDDRNEPWPGGHQHQLYTVGIELDRLETSVWSVTPTATERQQWGLDEGVPLLRGRTKSIDINGRTVEISEAVYPADRTEVCFVEHLERW</sequence>
<dbReference type="Pfam" id="PF07702">
    <property type="entry name" value="UTRA"/>
    <property type="match status" value="1"/>
</dbReference>
<protein>
    <submittedName>
        <fullName evidence="6">GntR family transcriptional regulator</fullName>
    </submittedName>
</protein>
<reference evidence="6 7" key="1">
    <citation type="submission" date="2016-10" db="EMBL/GenBank/DDBJ databases">
        <authorList>
            <person name="de Groot N.N."/>
        </authorList>
    </citation>
    <scope>NUCLEOTIDE SEQUENCE [LARGE SCALE GENOMIC DNA]</scope>
    <source>
        <strain evidence="6 7">CPCC 201259</strain>
    </source>
</reference>
<dbReference type="PROSITE" id="PS50949">
    <property type="entry name" value="HTH_GNTR"/>
    <property type="match status" value="1"/>
</dbReference>
<organism evidence="6 7">
    <name type="scientific">Saccharopolyspora antimicrobica</name>
    <dbReference type="NCBI Taxonomy" id="455193"/>
    <lineage>
        <taxon>Bacteria</taxon>
        <taxon>Bacillati</taxon>
        <taxon>Actinomycetota</taxon>
        <taxon>Actinomycetes</taxon>
        <taxon>Pseudonocardiales</taxon>
        <taxon>Pseudonocardiaceae</taxon>
        <taxon>Saccharopolyspora</taxon>
    </lineage>
</organism>
<dbReference type="PANTHER" id="PTHR44846">
    <property type="entry name" value="MANNOSYL-D-GLYCERATE TRANSPORT/METABOLISM SYSTEM REPRESSOR MNGR-RELATED"/>
    <property type="match status" value="1"/>
</dbReference>
<evidence type="ECO:0000256" key="3">
    <source>
        <dbReference type="ARBA" id="ARBA00023163"/>
    </source>
</evidence>
<dbReference type="EMBL" id="FOUP01000019">
    <property type="protein sequence ID" value="SFO63497.1"/>
    <property type="molecule type" value="Genomic_DNA"/>
</dbReference>
<dbReference type="AlphaFoldDB" id="A0A1I5ISL7"/>
<dbReference type="PANTHER" id="PTHR44846:SF17">
    <property type="entry name" value="GNTR-FAMILY TRANSCRIPTIONAL REGULATOR"/>
    <property type="match status" value="1"/>
</dbReference>
<keyword evidence="3" id="KW-0804">Transcription</keyword>
<proteinExistence type="predicted"/>
<feature type="domain" description="HTH gntR-type" evidence="4">
    <location>
        <begin position="9"/>
        <end position="78"/>
    </location>
</feature>
<dbReference type="SUPFAM" id="SSF64288">
    <property type="entry name" value="Chorismate lyase-like"/>
    <property type="match status" value="1"/>
</dbReference>
<dbReference type="InterPro" id="IPR028978">
    <property type="entry name" value="Chorismate_lyase_/UTRA_dom_sf"/>
</dbReference>
<accession>A0A1I5ISL7</accession>
<dbReference type="Proteomes" id="UP000199398">
    <property type="component" value="Unassembled WGS sequence"/>
</dbReference>
<dbReference type="STRING" id="455193.SAMN05421805_119142"/>
<dbReference type="Pfam" id="PF00392">
    <property type="entry name" value="GntR"/>
    <property type="match status" value="1"/>
</dbReference>
<dbReference type="EMBL" id="RBXX01000002">
    <property type="protein sequence ID" value="RKT84158.1"/>
    <property type="molecule type" value="Genomic_DNA"/>
</dbReference>
<dbReference type="Proteomes" id="UP000270697">
    <property type="component" value="Unassembled WGS sequence"/>
</dbReference>
<evidence type="ECO:0000256" key="2">
    <source>
        <dbReference type="ARBA" id="ARBA00023125"/>
    </source>
</evidence>
<reference evidence="5 8" key="2">
    <citation type="submission" date="2018-10" db="EMBL/GenBank/DDBJ databases">
        <title>Sequencing the genomes of 1000 actinobacteria strains.</title>
        <authorList>
            <person name="Klenk H.-P."/>
        </authorList>
    </citation>
    <scope>NUCLEOTIDE SEQUENCE [LARGE SCALE GENOMIC DNA]</scope>
    <source>
        <strain evidence="5 8">DSM 45119</strain>
    </source>
</reference>
<dbReference type="SUPFAM" id="SSF46785">
    <property type="entry name" value="Winged helix' DNA-binding domain"/>
    <property type="match status" value="1"/>
</dbReference>
<dbReference type="InterPro" id="IPR036388">
    <property type="entry name" value="WH-like_DNA-bd_sf"/>
</dbReference>
<dbReference type="InterPro" id="IPR000524">
    <property type="entry name" value="Tscrpt_reg_HTH_GntR"/>
</dbReference>
<keyword evidence="1" id="KW-0805">Transcription regulation</keyword>
<keyword evidence="8" id="KW-1185">Reference proteome</keyword>
<evidence type="ECO:0000313" key="8">
    <source>
        <dbReference type="Proteomes" id="UP000270697"/>
    </source>
</evidence>
<evidence type="ECO:0000313" key="6">
    <source>
        <dbReference type="EMBL" id="SFO63497.1"/>
    </source>
</evidence>
<dbReference type="Gene3D" id="3.40.1410.10">
    <property type="entry name" value="Chorismate lyase-like"/>
    <property type="match status" value="1"/>
</dbReference>
<dbReference type="GO" id="GO:0003677">
    <property type="term" value="F:DNA binding"/>
    <property type="evidence" value="ECO:0007669"/>
    <property type="project" value="UniProtKB-KW"/>
</dbReference>
<dbReference type="SMART" id="SM00345">
    <property type="entry name" value="HTH_GNTR"/>
    <property type="match status" value="1"/>
</dbReference>
<keyword evidence="2" id="KW-0238">DNA-binding</keyword>
<evidence type="ECO:0000313" key="7">
    <source>
        <dbReference type="Proteomes" id="UP000199398"/>
    </source>
</evidence>
<evidence type="ECO:0000259" key="4">
    <source>
        <dbReference type="PROSITE" id="PS50949"/>
    </source>
</evidence>
<dbReference type="InterPro" id="IPR036390">
    <property type="entry name" value="WH_DNA-bd_sf"/>
</dbReference>
<dbReference type="OrthoDB" id="3615556at2"/>
<dbReference type="RefSeq" id="WP_093158181.1">
    <property type="nucleotide sequence ID" value="NZ_FOUP01000019.1"/>
</dbReference>
<name>A0A1I5ISL7_9PSEU</name>